<evidence type="ECO:0000256" key="8">
    <source>
        <dbReference type="ARBA" id="ARBA00040756"/>
    </source>
</evidence>
<dbReference type="PANTHER" id="PTHR30562:SF10">
    <property type="entry name" value="EXCINUCLEASE CHO"/>
    <property type="match status" value="1"/>
</dbReference>
<dbReference type="Gene3D" id="3.40.1440.10">
    <property type="entry name" value="GIY-YIG endonuclease"/>
    <property type="match status" value="1"/>
</dbReference>
<evidence type="ECO:0000259" key="12">
    <source>
        <dbReference type="PROSITE" id="PS50165"/>
    </source>
</evidence>
<dbReference type="SUPFAM" id="SSF47781">
    <property type="entry name" value="RuvA domain 2-like"/>
    <property type="match status" value="1"/>
</dbReference>
<dbReference type="PANTHER" id="PTHR30562">
    <property type="entry name" value="UVRC/OXIDOREDUCTASE"/>
    <property type="match status" value="1"/>
</dbReference>
<dbReference type="InterPro" id="IPR035901">
    <property type="entry name" value="GIY-YIG_endonuc_sf"/>
</dbReference>
<evidence type="ECO:0000256" key="9">
    <source>
        <dbReference type="ARBA" id="ARBA00042138"/>
    </source>
</evidence>
<dbReference type="Pfam" id="PF02151">
    <property type="entry name" value="UVR"/>
    <property type="match status" value="1"/>
</dbReference>
<reference evidence="13 14" key="1">
    <citation type="journal article" date="2022" name="Nat. Microbiol.">
        <title>The microbiome of a bacterivorous marine choanoflagellate contains a resource-demanding obligate bacterial associate.</title>
        <authorList>
            <person name="Needham D.M."/>
            <person name="Poirier C."/>
            <person name="Bachy C."/>
            <person name="George E.E."/>
            <person name="Wilken S."/>
            <person name="Yung C.C.M."/>
            <person name="Limardo A.J."/>
            <person name="Morando M."/>
            <person name="Sudek L."/>
            <person name="Malmstrom R.R."/>
            <person name="Keeling P.J."/>
            <person name="Santoro A.E."/>
            <person name="Worden A.Z."/>
        </authorList>
    </citation>
    <scope>NUCLEOTIDE SEQUENCE [LARGE SCALE GENOMIC DNA]</scope>
    <source>
        <strain evidence="13 14">Comchoano-2</strain>
    </source>
</reference>
<dbReference type="SMART" id="SM00278">
    <property type="entry name" value="HhH1"/>
    <property type="match status" value="2"/>
</dbReference>
<dbReference type="PROSITE" id="PS50164">
    <property type="entry name" value="GIY_YIG"/>
    <property type="match status" value="1"/>
</dbReference>
<dbReference type="InterPro" id="IPR000305">
    <property type="entry name" value="GIY-YIG_endonuc"/>
</dbReference>
<dbReference type="Pfam" id="PF01541">
    <property type="entry name" value="GIY-YIG"/>
    <property type="match status" value="1"/>
</dbReference>
<keyword evidence="14" id="KW-1185">Reference proteome</keyword>
<evidence type="ECO:0000256" key="3">
    <source>
        <dbReference type="ARBA" id="ARBA00022769"/>
    </source>
</evidence>
<sequence>MRFSDLIQHVESKPGVYLMRSETDEYLYIGKAKDLNKRLKQYFQGKKHPHRVKVMLEQVHDLNVMITESEADALILENRLIKQHQPIFNILLKDDKSFPYLRFSEHGFPRLELTRAKGNVDSEVLFGPYTHKKEASIVLDQIQRSFLIRNCSDHFFRNRVRPCLQYEINRCSAPCVQYIDQKTYQKDVIAAEKMLKGEVGQSHVVLTKRMHGYAKKQDFEKAAACRDLLRTIATKKEGGAFEQHVFFAEKIGSSIIVVKIDRIDEATSSVYCDVIDAEGKYLEEDWISQYVYQYYQTFSKPSQVLLPIANKRLLEKALGSVTVKDLCHQSYQHLVKLAKENIQAHLQSKSSELFQWPIFWQQLEHYLQRPISKIVCLDVSHNQGSCTYAALVQCGVDGMVKKQYRSYKTNTGGDDYLAMQQALTKALSSKRIDEDTLVLIDGGKGQLSSAAVVLEALGCPLTSIAKGPARTWGKETFYRYDNGVHAFKWPAEMIKYVLHIRDEAHHFSVKLHRRALRKLTLQSVLDQIPGIGPEKKSQILRYFGGLEQLQCAKLEELVRVPGVGEALAKKIYQTLQGG</sequence>
<keyword evidence="1" id="KW-0963">Cytoplasm</keyword>
<dbReference type="InterPro" id="IPR001943">
    <property type="entry name" value="UVR_dom"/>
</dbReference>
<evidence type="ECO:0000256" key="1">
    <source>
        <dbReference type="ARBA" id="ARBA00022490"/>
    </source>
</evidence>
<accession>A0ABT1L6C9</accession>
<feature type="domain" description="GIY-YIG" evidence="11">
    <location>
        <begin position="12"/>
        <end position="90"/>
    </location>
</feature>
<dbReference type="InterPro" id="IPR050066">
    <property type="entry name" value="UvrABC_protein_C"/>
</dbReference>
<dbReference type="SMART" id="SM00465">
    <property type="entry name" value="GIYc"/>
    <property type="match status" value="1"/>
</dbReference>
<keyword evidence="5" id="KW-0267">Excision nuclease</keyword>
<dbReference type="NCBIfam" id="TIGR00194">
    <property type="entry name" value="uvrC"/>
    <property type="match status" value="1"/>
</dbReference>
<dbReference type="InterPro" id="IPR036876">
    <property type="entry name" value="UVR_dom_sf"/>
</dbReference>
<evidence type="ECO:0000256" key="5">
    <source>
        <dbReference type="ARBA" id="ARBA00022881"/>
    </source>
</evidence>
<dbReference type="SUPFAM" id="SSF82771">
    <property type="entry name" value="GIY-YIG endonuclease"/>
    <property type="match status" value="1"/>
</dbReference>
<evidence type="ECO:0000256" key="10">
    <source>
        <dbReference type="ARBA" id="ARBA00042732"/>
    </source>
</evidence>
<dbReference type="InterPro" id="IPR010994">
    <property type="entry name" value="RuvA_2-like"/>
</dbReference>
<dbReference type="EMBL" id="JAKUDN010000002">
    <property type="protein sequence ID" value="MCP8352639.1"/>
    <property type="molecule type" value="Genomic_DNA"/>
</dbReference>
<dbReference type="InterPro" id="IPR003583">
    <property type="entry name" value="Hlx-hairpin-Hlx_DNA-bd_motif"/>
</dbReference>
<organism evidence="13 14">
    <name type="scientific">Candidatus Synchoanobacter obligatus</name>
    <dbReference type="NCBI Taxonomy" id="2919597"/>
    <lineage>
        <taxon>Bacteria</taxon>
        <taxon>Pseudomonadati</taxon>
        <taxon>Pseudomonadota</taxon>
        <taxon>Gammaproteobacteria</taxon>
        <taxon>Candidatus Comchoanobacterales</taxon>
        <taxon>Candidatus Comchoanobacteraceae</taxon>
        <taxon>Candidatus Synchoanobacter</taxon>
    </lineage>
</organism>
<dbReference type="RefSeq" id="WP_258569744.1">
    <property type="nucleotide sequence ID" value="NZ_JAKUDN010000002.1"/>
</dbReference>
<dbReference type="Pfam" id="PF08459">
    <property type="entry name" value="UvrC_RNaseH_dom"/>
    <property type="match status" value="1"/>
</dbReference>
<evidence type="ECO:0000313" key="14">
    <source>
        <dbReference type="Proteomes" id="UP001320768"/>
    </source>
</evidence>
<evidence type="ECO:0000256" key="7">
    <source>
        <dbReference type="ARBA" id="ARBA00023236"/>
    </source>
</evidence>
<dbReference type="Pfam" id="PF14520">
    <property type="entry name" value="HHH_5"/>
    <property type="match status" value="1"/>
</dbReference>
<proteinExistence type="predicted"/>
<dbReference type="Proteomes" id="UP001320768">
    <property type="component" value="Unassembled WGS sequence"/>
</dbReference>
<keyword evidence="6" id="KW-0234">DNA repair</keyword>
<evidence type="ECO:0000256" key="4">
    <source>
        <dbReference type="ARBA" id="ARBA00022801"/>
    </source>
</evidence>
<dbReference type="Gene3D" id="1.10.150.20">
    <property type="entry name" value="5' to 3' exonuclease, C-terminal subdomain"/>
    <property type="match status" value="1"/>
</dbReference>
<dbReference type="SUPFAM" id="SSF46600">
    <property type="entry name" value="C-terminal UvrC-binding domain of UvrB"/>
    <property type="match status" value="1"/>
</dbReference>
<dbReference type="CDD" id="cd10434">
    <property type="entry name" value="GIY-YIG_UvrC_Cho"/>
    <property type="match status" value="1"/>
</dbReference>
<gene>
    <name evidence="13" type="primary">uvrC</name>
    <name evidence="13" type="ORF">MKS91_04995</name>
</gene>
<dbReference type="Gene3D" id="3.30.420.340">
    <property type="entry name" value="UvrC, RNAse H endonuclease domain"/>
    <property type="match status" value="1"/>
</dbReference>
<evidence type="ECO:0000256" key="2">
    <source>
        <dbReference type="ARBA" id="ARBA00022763"/>
    </source>
</evidence>
<keyword evidence="3" id="KW-0228">DNA excision</keyword>
<dbReference type="InterPro" id="IPR004791">
    <property type="entry name" value="UvrC"/>
</dbReference>
<keyword evidence="2" id="KW-0227">DNA damage</keyword>
<protein>
    <recommendedName>
        <fullName evidence="8">Excinuclease cho</fullName>
    </recommendedName>
    <alternativeName>
        <fullName evidence="10">Endonuclease cho</fullName>
    </alternativeName>
    <alternativeName>
        <fullName evidence="9">UvrC homolog protein</fullName>
    </alternativeName>
</protein>
<dbReference type="InterPro" id="IPR047296">
    <property type="entry name" value="GIY-YIG_UvrC_Cho"/>
</dbReference>
<dbReference type="InterPro" id="IPR001162">
    <property type="entry name" value="UvrC_RNase_H_dom"/>
</dbReference>
<keyword evidence="7" id="KW-0742">SOS response</keyword>
<evidence type="ECO:0000259" key="11">
    <source>
        <dbReference type="PROSITE" id="PS50164"/>
    </source>
</evidence>
<dbReference type="InterPro" id="IPR038476">
    <property type="entry name" value="UvrC_RNase_H_dom_sf"/>
</dbReference>
<name>A0ABT1L6C9_9GAMM</name>
<evidence type="ECO:0000313" key="13">
    <source>
        <dbReference type="EMBL" id="MCP8352639.1"/>
    </source>
</evidence>
<comment type="caution">
    <text evidence="13">The sequence shown here is derived from an EMBL/GenBank/DDBJ whole genome shotgun (WGS) entry which is preliminary data.</text>
</comment>
<dbReference type="Gene3D" id="4.10.860.10">
    <property type="entry name" value="UVR domain"/>
    <property type="match status" value="1"/>
</dbReference>
<feature type="domain" description="UvrC family homology region profile" evidence="12">
    <location>
        <begin position="282"/>
        <end position="454"/>
    </location>
</feature>
<keyword evidence="4" id="KW-0378">Hydrolase</keyword>
<dbReference type="PROSITE" id="PS50165">
    <property type="entry name" value="UVRC"/>
    <property type="match status" value="1"/>
</dbReference>
<evidence type="ECO:0000256" key="6">
    <source>
        <dbReference type="ARBA" id="ARBA00023204"/>
    </source>
</evidence>